<reference evidence="1 2" key="1">
    <citation type="journal article" date="2022" name="bioRxiv">
        <title>The genome of the oomycete Peronosclerospora sorghi, a cosmopolitan pathogen of maize and sorghum, is inflated with dispersed pseudogenes.</title>
        <authorList>
            <person name="Fletcher K."/>
            <person name="Martin F."/>
            <person name="Isakeit T."/>
            <person name="Cavanaugh K."/>
            <person name="Magill C."/>
            <person name="Michelmore R."/>
        </authorList>
    </citation>
    <scope>NUCLEOTIDE SEQUENCE [LARGE SCALE GENOMIC DNA]</scope>
    <source>
        <strain evidence="1">P6</strain>
    </source>
</reference>
<gene>
    <name evidence="1" type="ORF">PsorP6_006044</name>
</gene>
<keyword evidence="2" id="KW-1185">Reference proteome</keyword>
<evidence type="ECO:0000313" key="2">
    <source>
        <dbReference type="Proteomes" id="UP001163321"/>
    </source>
</evidence>
<proteinExistence type="predicted"/>
<comment type="caution">
    <text evidence="1">The sequence shown here is derived from an EMBL/GenBank/DDBJ whole genome shotgun (WGS) entry which is preliminary data.</text>
</comment>
<dbReference type="Proteomes" id="UP001163321">
    <property type="component" value="Chromosome 4"/>
</dbReference>
<dbReference type="EMBL" id="CM047583">
    <property type="protein sequence ID" value="KAI9914245.1"/>
    <property type="molecule type" value="Genomic_DNA"/>
</dbReference>
<protein>
    <submittedName>
        <fullName evidence="1">Uncharacterized protein</fullName>
    </submittedName>
</protein>
<sequence>MSGVSLLRSYLIQLASPNCSYSFSSDFKFASDRDVMLLIDKSLQQKHQVERVNWSGGNRCRLLNLHGLDVRDTLNLLNASAAHCERILDYAYIILITMGINENRLAIIAPSHEYDTPLCATTRCLRCRRPMQQQSQYDLTNGVH</sequence>
<name>A0ACC0W5W1_9STRA</name>
<evidence type="ECO:0000313" key="1">
    <source>
        <dbReference type="EMBL" id="KAI9914245.1"/>
    </source>
</evidence>
<organism evidence="1 2">
    <name type="scientific">Peronosclerospora sorghi</name>
    <dbReference type="NCBI Taxonomy" id="230839"/>
    <lineage>
        <taxon>Eukaryota</taxon>
        <taxon>Sar</taxon>
        <taxon>Stramenopiles</taxon>
        <taxon>Oomycota</taxon>
        <taxon>Peronosporomycetes</taxon>
        <taxon>Peronosporales</taxon>
        <taxon>Peronosporaceae</taxon>
        <taxon>Peronosclerospora</taxon>
    </lineage>
</organism>
<accession>A0ACC0W5W1</accession>